<keyword evidence="12" id="KW-1185">Reference proteome</keyword>
<evidence type="ECO:0000256" key="6">
    <source>
        <dbReference type="ARBA" id="ARBA00023136"/>
    </source>
</evidence>
<feature type="transmembrane region" description="Helical" evidence="9">
    <location>
        <begin position="232"/>
        <end position="252"/>
    </location>
</feature>
<reference evidence="11 12" key="1">
    <citation type="journal article" date="2021" name="Sci. Rep.">
        <title>The distribution of antibiotic resistance genes in chicken gut microbiota commensals.</title>
        <authorList>
            <person name="Juricova H."/>
            <person name="Matiasovicova J."/>
            <person name="Kubasova T."/>
            <person name="Cejkova D."/>
            <person name="Rychlik I."/>
        </authorList>
    </citation>
    <scope>NUCLEOTIDE SEQUENCE [LARGE SCALE GENOMIC DNA]</scope>
    <source>
        <strain evidence="11 12">An537</strain>
    </source>
</reference>
<gene>
    <name evidence="11" type="ORF">H6A01_09605</name>
</gene>
<dbReference type="NCBIfam" id="TIGR00836">
    <property type="entry name" value="amt"/>
    <property type="match status" value="1"/>
</dbReference>
<evidence type="ECO:0000313" key="12">
    <source>
        <dbReference type="Proteomes" id="UP000707138"/>
    </source>
</evidence>
<feature type="transmembrane region" description="Helical" evidence="9">
    <location>
        <begin position="319"/>
        <end position="338"/>
    </location>
</feature>
<dbReference type="PANTHER" id="PTHR43029:SF10">
    <property type="entry name" value="AMMONIUM TRANSPORTER MEP2"/>
    <property type="match status" value="1"/>
</dbReference>
<dbReference type="PANTHER" id="PTHR43029">
    <property type="entry name" value="AMMONIUM TRANSPORTER MEP2"/>
    <property type="match status" value="1"/>
</dbReference>
<feature type="transmembrane region" description="Helical" evidence="9">
    <location>
        <begin position="164"/>
        <end position="187"/>
    </location>
</feature>
<dbReference type="InterPro" id="IPR001905">
    <property type="entry name" value="Ammonium_transpt"/>
</dbReference>
<organism evidence="11 12">
    <name type="scientific">Veillonella magna</name>
    <dbReference type="NCBI Taxonomy" id="464322"/>
    <lineage>
        <taxon>Bacteria</taxon>
        <taxon>Bacillati</taxon>
        <taxon>Bacillota</taxon>
        <taxon>Negativicutes</taxon>
        <taxon>Veillonellales</taxon>
        <taxon>Veillonellaceae</taxon>
        <taxon>Veillonella</taxon>
    </lineage>
</organism>
<feature type="transmembrane region" description="Helical" evidence="9">
    <location>
        <begin position="358"/>
        <end position="382"/>
    </location>
</feature>
<evidence type="ECO:0000256" key="5">
    <source>
        <dbReference type="ARBA" id="ARBA00022989"/>
    </source>
</evidence>
<evidence type="ECO:0000256" key="2">
    <source>
        <dbReference type="ARBA" id="ARBA00005887"/>
    </source>
</evidence>
<sequence>MERLVIDTGDTAFMLISMVFVMIMTPALALFYGGMVRAKNVLNTIMQCLAAIGIISVQWVLFGYSLSFGPDVNHIIGNFDWSLFTGVGMLPEEAYSATIPHMLFALFQMMFAIITAGIITGAFVERMRFGAFLIFIALWTTLVYDPVAHWVWGVDGWLRNEGVLDFAGGTVIHILSGISGLVAAMLIGKRAGYGRTAMIPHNIPMVVIGMAFLWLGWFGFNGGSAFAANGLAAHAMVTTQVAAATGMLGWMLSESMLAGKATTLGAASGAIAGLVAITPGAGFVPVWTALPIGFIGGIICYTSVAHIKTKLGYDDSLDAFGIHGVGGLWGAIATGLFASTAVNEAGADGLFFGNPMQLWIQVEGIVYCALYGIVVTAIIVLAMKACMRVRADEGEQIVGMDALEHGERGYAYMDSLGALSFSKPIDAPQYTTASAKDAKRLAMTE</sequence>
<feature type="transmembrane region" description="Helical" evidence="9">
    <location>
        <begin position="99"/>
        <end position="124"/>
    </location>
</feature>
<evidence type="ECO:0000256" key="7">
    <source>
        <dbReference type="ARBA" id="ARBA00023177"/>
    </source>
</evidence>
<keyword evidence="3 9" id="KW-0813">Transport</keyword>
<feature type="transmembrane region" description="Helical" evidence="9">
    <location>
        <begin position="44"/>
        <end position="64"/>
    </location>
</feature>
<feature type="transmembrane region" description="Helical" evidence="9">
    <location>
        <begin position="199"/>
        <end position="220"/>
    </location>
</feature>
<evidence type="ECO:0000259" key="10">
    <source>
        <dbReference type="Pfam" id="PF00909"/>
    </source>
</evidence>
<dbReference type="InterPro" id="IPR029020">
    <property type="entry name" value="Ammonium/urea_transptr"/>
</dbReference>
<feature type="transmembrane region" description="Helical" evidence="9">
    <location>
        <begin position="264"/>
        <end position="283"/>
    </location>
</feature>
<keyword evidence="6 9" id="KW-0472">Membrane</keyword>
<dbReference type="RefSeq" id="WP_239448048.1">
    <property type="nucleotide sequence ID" value="NZ_JACJLA010000024.1"/>
</dbReference>
<feature type="transmembrane region" description="Helical" evidence="9">
    <location>
        <begin position="131"/>
        <end position="152"/>
    </location>
</feature>
<keyword evidence="4 9" id="KW-0812">Transmembrane</keyword>
<evidence type="ECO:0000256" key="8">
    <source>
        <dbReference type="ARBA" id="ARBA00050025"/>
    </source>
</evidence>
<name>A0ABS2GJT8_9FIRM</name>
<feature type="transmembrane region" description="Helical" evidence="9">
    <location>
        <begin position="289"/>
        <end position="307"/>
    </location>
</feature>
<keyword evidence="5 9" id="KW-1133">Transmembrane helix</keyword>
<dbReference type="PROSITE" id="PS01219">
    <property type="entry name" value="AMMONIUM_TRANSP"/>
    <property type="match status" value="1"/>
</dbReference>
<evidence type="ECO:0000256" key="1">
    <source>
        <dbReference type="ARBA" id="ARBA00004141"/>
    </source>
</evidence>
<dbReference type="SUPFAM" id="SSF111352">
    <property type="entry name" value="Ammonium transporter"/>
    <property type="match status" value="1"/>
</dbReference>
<keyword evidence="7 9" id="KW-0924">Ammonia transport</keyword>
<evidence type="ECO:0000256" key="9">
    <source>
        <dbReference type="RuleBase" id="RU362002"/>
    </source>
</evidence>
<evidence type="ECO:0000313" key="11">
    <source>
        <dbReference type="EMBL" id="MBM6913570.1"/>
    </source>
</evidence>
<dbReference type="Gene3D" id="1.10.3430.10">
    <property type="entry name" value="Ammonium transporter AmtB like domains"/>
    <property type="match status" value="1"/>
</dbReference>
<feature type="domain" description="Ammonium transporter AmtB-like" evidence="10">
    <location>
        <begin position="12"/>
        <end position="410"/>
    </location>
</feature>
<dbReference type="InterPro" id="IPR024041">
    <property type="entry name" value="NH4_transpt_AmtB-like_dom"/>
</dbReference>
<dbReference type="Proteomes" id="UP000707138">
    <property type="component" value="Unassembled WGS sequence"/>
</dbReference>
<accession>A0ABS2GJT8</accession>
<proteinExistence type="inferred from homology"/>
<feature type="transmembrane region" description="Helical" evidence="9">
    <location>
        <begin position="12"/>
        <end position="32"/>
    </location>
</feature>
<protein>
    <recommendedName>
        <fullName evidence="8 9">Ammonium transporter</fullName>
    </recommendedName>
</protein>
<comment type="similarity">
    <text evidence="2 9">Belongs to the ammonia transporter channel (TC 1.A.11.2) family.</text>
</comment>
<dbReference type="Pfam" id="PF00909">
    <property type="entry name" value="Ammonium_transp"/>
    <property type="match status" value="1"/>
</dbReference>
<comment type="caution">
    <text evidence="11">The sequence shown here is derived from an EMBL/GenBank/DDBJ whole genome shotgun (WGS) entry which is preliminary data.</text>
</comment>
<evidence type="ECO:0000256" key="3">
    <source>
        <dbReference type="ARBA" id="ARBA00022448"/>
    </source>
</evidence>
<comment type="subcellular location">
    <subcellularLocation>
        <location evidence="9">Cell membrane</location>
        <topology evidence="9">Multi-pass membrane protein</topology>
    </subcellularLocation>
    <subcellularLocation>
        <location evidence="1">Membrane</location>
        <topology evidence="1">Multi-pass membrane protein</topology>
    </subcellularLocation>
</comment>
<evidence type="ECO:0000256" key="4">
    <source>
        <dbReference type="ARBA" id="ARBA00022692"/>
    </source>
</evidence>
<dbReference type="EMBL" id="JACJLA010000024">
    <property type="protein sequence ID" value="MBM6913570.1"/>
    <property type="molecule type" value="Genomic_DNA"/>
</dbReference>
<dbReference type="InterPro" id="IPR018047">
    <property type="entry name" value="Ammonium_transpt_CS"/>
</dbReference>